<proteinExistence type="predicted"/>
<evidence type="ECO:0000256" key="4">
    <source>
        <dbReference type="ARBA" id="ARBA00022692"/>
    </source>
</evidence>
<keyword evidence="2" id="KW-0813">Transport</keyword>
<feature type="transmembrane region" description="Helical" evidence="7">
    <location>
        <begin position="285"/>
        <end position="304"/>
    </location>
</feature>
<evidence type="ECO:0000256" key="2">
    <source>
        <dbReference type="ARBA" id="ARBA00022448"/>
    </source>
</evidence>
<accession>A0ABS4GYD5</accession>
<evidence type="ECO:0000256" key="7">
    <source>
        <dbReference type="SAM" id="Phobius"/>
    </source>
</evidence>
<keyword evidence="4 7" id="KW-0812">Transmembrane</keyword>
<name>A0ABS4GYD5_9BACL</name>
<feature type="transmembrane region" description="Helical" evidence="7">
    <location>
        <begin position="68"/>
        <end position="86"/>
    </location>
</feature>
<dbReference type="Gene3D" id="1.20.1250.20">
    <property type="entry name" value="MFS general substrate transporter like domains"/>
    <property type="match status" value="1"/>
</dbReference>
<keyword evidence="6 7" id="KW-0472">Membrane</keyword>
<evidence type="ECO:0000313" key="9">
    <source>
        <dbReference type="Proteomes" id="UP001519273"/>
    </source>
</evidence>
<comment type="subcellular location">
    <subcellularLocation>
        <location evidence="1">Cell membrane</location>
        <topology evidence="1">Multi-pass membrane protein</topology>
    </subcellularLocation>
</comment>
<sequence length="413" mass="45861">MNNKIYLYVKALSDLGSRMDMIVLGALIYSATQSVAWLSASLAIGVLGGMLSSLISGVVADRFDRKKIMIVSDILRCGLILVLIFFPQPEMILMVRFLMGFFGSFFEVSYSAEIPLIYGERNLLAINSLISRIGAVCMVFGFLGGGLIQDSLGYEAVLALDSFSFLVSAYVLMKMKWTSSKPSGSVQAEAQGLSSQNHFRKQLDDLKEVKAYLWAQPALLIVFMVYLLDTFGSGSHNLGIPLLAENINPDRQALFYGLIWSVWGAGNVLSTYAMPKIAWFRKNLYNVYLYATPFMSLGFMAIFMTDQLLWVLPAAFITGIFDACSVTTATTIFQQSDNRIRGRVFGVSTFLNRLGFGVGFIVAPLVYKHLSLFQMVASLHTVVILAALAGIILYRVDSRKIRNNEKERTVWTN</sequence>
<reference evidence="8 9" key="1">
    <citation type="submission" date="2021-03" db="EMBL/GenBank/DDBJ databases">
        <title>Genomic Encyclopedia of Type Strains, Phase IV (KMG-IV): sequencing the most valuable type-strain genomes for metagenomic binning, comparative biology and taxonomic classification.</title>
        <authorList>
            <person name="Goeker M."/>
        </authorList>
    </citation>
    <scope>NUCLEOTIDE SEQUENCE [LARGE SCALE GENOMIC DNA]</scope>
    <source>
        <strain evidence="8 9">DSM 23491</strain>
    </source>
</reference>
<dbReference type="Pfam" id="PF07690">
    <property type="entry name" value="MFS_1"/>
    <property type="match status" value="1"/>
</dbReference>
<protein>
    <submittedName>
        <fullName evidence="8">MFS family permease</fullName>
    </submittedName>
</protein>
<evidence type="ECO:0000256" key="3">
    <source>
        <dbReference type="ARBA" id="ARBA00022475"/>
    </source>
</evidence>
<dbReference type="Proteomes" id="UP001519273">
    <property type="component" value="Unassembled WGS sequence"/>
</dbReference>
<keyword evidence="5 7" id="KW-1133">Transmembrane helix</keyword>
<comment type="caution">
    <text evidence="8">The sequence shown here is derived from an EMBL/GenBank/DDBJ whole genome shotgun (WGS) entry which is preliminary data.</text>
</comment>
<feature type="transmembrane region" description="Helical" evidence="7">
    <location>
        <begin position="345"/>
        <end position="366"/>
    </location>
</feature>
<organism evidence="8 9">
    <name type="scientific">Paenibacillus sediminis</name>
    <dbReference type="NCBI Taxonomy" id="664909"/>
    <lineage>
        <taxon>Bacteria</taxon>
        <taxon>Bacillati</taxon>
        <taxon>Bacillota</taxon>
        <taxon>Bacilli</taxon>
        <taxon>Bacillales</taxon>
        <taxon>Paenibacillaceae</taxon>
        <taxon>Paenibacillus</taxon>
    </lineage>
</organism>
<dbReference type="SUPFAM" id="SSF103473">
    <property type="entry name" value="MFS general substrate transporter"/>
    <property type="match status" value="1"/>
</dbReference>
<feature type="transmembrane region" description="Helical" evidence="7">
    <location>
        <begin position="310"/>
        <end position="333"/>
    </location>
</feature>
<feature type="transmembrane region" description="Helical" evidence="7">
    <location>
        <begin position="253"/>
        <end position="273"/>
    </location>
</feature>
<dbReference type="EMBL" id="JAGGKP010000001">
    <property type="protein sequence ID" value="MBP1935280.1"/>
    <property type="molecule type" value="Genomic_DNA"/>
</dbReference>
<dbReference type="InterPro" id="IPR011701">
    <property type="entry name" value="MFS"/>
</dbReference>
<evidence type="ECO:0000256" key="5">
    <source>
        <dbReference type="ARBA" id="ARBA00022989"/>
    </source>
</evidence>
<dbReference type="PANTHER" id="PTHR43266:SF7">
    <property type="entry name" value="TRANSPORTER, PUTATIVE-RELATED"/>
    <property type="match status" value="1"/>
</dbReference>
<evidence type="ECO:0000256" key="6">
    <source>
        <dbReference type="ARBA" id="ARBA00023136"/>
    </source>
</evidence>
<feature type="transmembrane region" description="Helical" evidence="7">
    <location>
        <begin position="154"/>
        <end position="173"/>
    </location>
</feature>
<dbReference type="InterPro" id="IPR036259">
    <property type="entry name" value="MFS_trans_sf"/>
</dbReference>
<dbReference type="CDD" id="cd06173">
    <property type="entry name" value="MFS_MefA_like"/>
    <property type="match status" value="1"/>
</dbReference>
<feature type="transmembrane region" description="Helical" evidence="7">
    <location>
        <begin position="92"/>
        <end position="112"/>
    </location>
</feature>
<keyword evidence="3" id="KW-1003">Cell membrane</keyword>
<feature type="transmembrane region" description="Helical" evidence="7">
    <location>
        <begin position="372"/>
        <end position="394"/>
    </location>
</feature>
<keyword evidence="9" id="KW-1185">Reference proteome</keyword>
<feature type="transmembrane region" description="Helical" evidence="7">
    <location>
        <begin position="35"/>
        <end position="56"/>
    </location>
</feature>
<dbReference type="RefSeq" id="WP_209844413.1">
    <property type="nucleotide sequence ID" value="NZ_CBCRVE010000001.1"/>
</dbReference>
<feature type="transmembrane region" description="Helical" evidence="7">
    <location>
        <begin position="124"/>
        <end position="148"/>
    </location>
</feature>
<evidence type="ECO:0000256" key="1">
    <source>
        <dbReference type="ARBA" id="ARBA00004651"/>
    </source>
</evidence>
<gene>
    <name evidence="8" type="ORF">J2Z20_000141</name>
</gene>
<evidence type="ECO:0000313" key="8">
    <source>
        <dbReference type="EMBL" id="MBP1935280.1"/>
    </source>
</evidence>
<dbReference type="PANTHER" id="PTHR43266">
    <property type="entry name" value="MACROLIDE-EFFLUX PROTEIN"/>
    <property type="match status" value="1"/>
</dbReference>
<feature type="transmembrane region" description="Helical" evidence="7">
    <location>
        <begin position="211"/>
        <end position="228"/>
    </location>
</feature>